<keyword evidence="3" id="KW-1185">Reference proteome</keyword>
<feature type="transmembrane region" description="Helical" evidence="1">
    <location>
        <begin position="57"/>
        <end position="76"/>
    </location>
</feature>
<evidence type="ECO:0000256" key="1">
    <source>
        <dbReference type="SAM" id="Phobius"/>
    </source>
</evidence>
<dbReference type="SUPFAM" id="SSF50978">
    <property type="entry name" value="WD40 repeat-like"/>
    <property type="match status" value="1"/>
</dbReference>
<accession>A0ABR7F484</accession>
<proteinExistence type="predicted"/>
<keyword evidence="1" id="KW-1133">Transmembrane helix</keyword>
<comment type="caution">
    <text evidence="2">The sequence shown here is derived from an EMBL/GenBank/DDBJ whole genome shotgun (WGS) entry which is preliminary data.</text>
</comment>
<dbReference type="Proteomes" id="UP000597877">
    <property type="component" value="Unassembled WGS sequence"/>
</dbReference>
<keyword evidence="1" id="KW-0472">Membrane</keyword>
<dbReference type="Pfam" id="PF18975">
    <property type="entry name" value="DUF5711"/>
    <property type="match status" value="1"/>
</dbReference>
<evidence type="ECO:0000313" key="2">
    <source>
        <dbReference type="EMBL" id="MBC5667744.1"/>
    </source>
</evidence>
<protein>
    <submittedName>
        <fullName evidence="2">Uncharacterized protein</fullName>
    </submittedName>
</protein>
<organism evidence="2 3">
    <name type="scientific">Eubacterium segne</name>
    <dbReference type="NCBI Taxonomy" id="2763045"/>
    <lineage>
        <taxon>Bacteria</taxon>
        <taxon>Bacillati</taxon>
        <taxon>Bacillota</taxon>
        <taxon>Clostridia</taxon>
        <taxon>Eubacteriales</taxon>
        <taxon>Eubacteriaceae</taxon>
        <taxon>Eubacterium</taxon>
    </lineage>
</organism>
<name>A0ABR7F484_9FIRM</name>
<keyword evidence="1" id="KW-0812">Transmembrane</keyword>
<reference evidence="2 3" key="1">
    <citation type="submission" date="2020-08" db="EMBL/GenBank/DDBJ databases">
        <title>Genome public.</title>
        <authorList>
            <person name="Liu C."/>
            <person name="Sun Q."/>
        </authorList>
    </citation>
    <scope>NUCLEOTIDE SEQUENCE [LARGE SCALE GENOMIC DNA]</scope>
    <source>
        <strain evidence="2 3">BX4</strain>
    </source>
</reference>
<dbReference type="RefSeq" id="WP_021953490.1">
    <property type="nucleotide sequence ID" value="NZ_JACOOZ010000004.1"/>
</dbReference>
<dbReference type="EMBL" id="JACOOZ010000004">
    <property type="protein sequence ID" value="MBC5667744.1"/>
    <property type="molecule type" value="Genomic_DNA"/>
</dbReference>
<dbReference type="InterPro" id="IPR036322">
    <property type="entry name" value="WD40_repeat_dom_sf"/>
</dbReference>
<evidence type="ECO:0000313" key="3">
    <source>
        <dbReference type="Proteomes" id="UP000597877"/>
    </source>
</evidence>
<dbReference type="InterPro" id="IPR043765">
    <property type="entry name" value="DUF5711"/>
</dbReference>
<gene>
    <name evidence="2" type="ORF">H8S00_07110</name>
</gene>
<sequence length="421" mass="47657">MRYCIIVDSFKKIIEDYTMGSENVAQEYSEKVRKFKKNNKIADILVKIKSFFRKIRIGVVLAVVAVLAVIIGIFFYKKYQTFDNYKVIDSLKVDSGKDSRYEAYGDFVIKYSSDGISYIDGTETVWDESFEMKSPIVDICDDYIAVADKNTNDIFIYNKDGKVGHASTSYPIVKLEVASQGVVAALLEDKNANYIEVYDKDGEKLISHKTLLRENGYPLNFSISEKGSKMVVSYVTVNGGVMKNKVLFYNFSSAGQNASDMMVGEFDQYGETLVPMVKFISDNVAIAVGENVLTVYSMRDKPSVKCEKKFKDEIQKVFYSDNYVGFVLKNANSKKPYRIEVYNLRGKRVMGAETSVLYNNVTFSGENVLMYDDMNCKIVSFGGVEKFTYTFKGQINDIIPVDGKKTFLIMGNSKVQKVKLK</sequence>